<dbReference type="EMBL" id="UINC01001083">
    <property type="protein sequence ID" value="SUZ70171.1"/>
    <property type="molecule type" value="Genomic_DNA"/>
</dbReference>
<dbReference type="AlphaFoldDB" id="A0A381PT03"/>
<protein>
    <submittedName>
        <fullName evidence="3">Uncharacterized protein</fullName>
    </submittedName>
</protein>
<accession>A0A381PT03</accession>
<sequence>MNRLFIDFFTSEITWISGILGFALASIIFFFIQLKKNNKYKKLQQEIFNLRTDLESTVNKDDSPSKKITPRSTAYQSLESIIKEKDKKIDSLYEEIQDLKNHLPPLVEKYKQKELDLQEIQLELNKAQTIVDQLSKEKNSNLSHETPDINDFKSRDDLQKIRGIGSAIEKILHNHEIFYFHQIAQINEYEIDSIAHNLKGLRSRIYREDWIGQAKSFLVETNDET</sequence>
<keyword evidence="1" id="KW-0175">Coiled coil</keyword>
<reference evidence="3" key="1">
    <citation type="submission" date="2018-05" db="EMBL/GenBank/DDBJ databases">
        <authorList>
            <person name="Lanie J.A."/>
            <person name="Ng W.-L."/>
            <person name="Kazmierczak K.M."/>
            <person name="Andrzejewski T.M."/>
            <person name="Davidsen T.M."/>
            <person name="Wayne K.J."/>
            <person name="Tettelin H."/>
            <person name="Glass J.I."/>
            <person name="Rusch D."/>
            <person name="Podicherti R."/>
            <person name="Tsui H.-C.T."/>
            <person name="Winkler M.E."/>
        </authorList>
    </citation>
    <scope>NUCLEOTIDE SEQUENCE</scope>
</reference>
<keyword evidence="2" id="KW-1133">Transmembrane helix</keyword>
<evidence type="ECO:0000256" key="2">
    <source>
        <dbReference type="SAM" id="Phobius"/>
    </source>
</evidence>
<organism evidence="3">
    <name type="scientific">marine metagenome</name>
    <dbReference type="NCBI Taxonomy" id="408172"/>
    <lineage>
        <taxon>unclassified sequences</taxon>
        <taxon>metagenomes</taxon>
        <taxon>ecological metagenomes</taxon>
    </lineage>
</organism>
<keyword evidence="2" id="KW-0812">Transmembrane</keyword>
<name>A0A381PT03_9ZZZZ</name>
<dbReference type="Gene3D" id="1.10.150.810">
    <property type="match status" value="1"/>
</dbReference>
<gene>
    <name evidence="3" type="ORF">METZ01_LOCUS23025</name>
</gene>
<feature type="coiled-coil region" evidence="1">
    <location>
        <begin position="40"/>
        <end position="137"/>
    </location>
</feature>
<evidence type="ECO:0000256" key="1">
    <source>
        <dbReference type="SAM" id="Coils"/>
    </source>
</evidence>
<feature type="transmembrane region" description="Helical" evidence="2">
    <location>
        <begin position="13"/>
        <end position="32"/>
    </location>
</feature>
<keyword evidence="2" id="KW-0472">Membrane</keyword>
<evidence type="ECO:0000313" key="3">
    <source>
        <dbReference type="EMBL" id="SUZ70171.1"/>
    </source>
</evidence>
<proteinExistence type="predicted"/>